<organism evidence="2 3">
    <name type="scientific">Pontivivens ytuae</name>
    <dbReference type="NCBI Taxonomy" id="2789856"/>
    <lineage>
        <taxon>Bacteria</taxon>
        <taxon>Pseudomonadati</taxon>
        <taxon>Pseudomonadota</taxon>
        <taxon>Alphaproteobacteria</taxon>
        <taxon>Rhodobacterales</taxon>
        <taxon>Paracoccaceae</taxon>
        <taxon>Pontivivens</taxon>
    </lineage>
</organism>
<dbReference type="EMBL" id="CP064942">
    <property type="protein sequence ID" value="QPH54735.1"/>
    <property type="molecule type" value="Genomic_DNA"/>
</dbReference>
<dbReference type="KEGG" id="poz:I0K15_02855"/>
<gene>
    <name evidence="2" type="ORF">I0K15_02855</name>
</gene>
<keyword evidence="1" id="KW-1133">Transmembrane helix</keyword>
<keyword evidence="1" id="KW-0812">Transmembrane</keyword>
<evidence type="ECO:0000313" key="2">
    <source>
        <dbReference type="EMBL" id="QPH54735.1"/>
    </source>
</evidence>
<name>A0A7S9LU11_9RHOB</name>
<sequence>MEDAERLIQLIRTNPGAGLVILVVTLTFAGLLRSAQVAAEELTKRWLEPNESAKNSKDSVNPPQTKVPLGESKIFKANKSLRRLWERPSTAASALGILASLVVAFIAASISLTSFEGEFTDGQACQGSRLFGIEFGACSTPENSFRDIEGF</sequence>
<protein>
    <submittedName>
        <fullName evidence="2">Uncharacterized protein</fullName>
    </submittedName>
</protein>
<reference evidence="2 3" key="1">
    <citation type="submission" date="2020-11" db="EMBL/GenBank/DDBJ databases">
        <title>Description of Pontivivens ytuae sp. nov. isolated from deep sea sediment of Mariana Trench.</title>
        <authorList>
            <person name="Wang Z."/>
            <person name="Sun Q.-L."/>
            <person name="Xu X.-D."/>
            <person name="Tang Y.-Z."/>
            <person name="Zhang J."/>
        </authorList>
    </citation>
    <scope>NUCLEOTIDE SEQUENCE [LARGE SCALE GENOMIC DNA]</scope>
    <source>
        <strain evidence="2 3">MT2928</strain>
    </source>
</reference>
<keyword evidence="1" id="KW-0472">Membrane</keyword>
<dbReference type="RefSeq" id="WP_196103942.1">
    <property type="nucleotide sequence ID" value="NZ_CP064942.1"/>
</dbReference>
<proteinExistence type="predicted"/>
<evidence type="ECO:0000313" key="3">
    <source>
        <dbReference type="Proteomes" id="UP000594800"/>
    </source>
</evidence>
<feature type="transmembrane region" description="Helical" evidence="1">
    <location>
        <begin position="91"/>
        <end position="112"/>
    </location>
</feature>
<evidence type="ECO:0000256" key="1">
    <source>
        <dbReference type="SAM" id="Phobius"/>
    </source>
</evidence>
<dbReference type="Proteomes" id="UP000594800">
    <property type="component" value="Chromosome"/>
</dbReference>
<accession>A0A7S9LU11</accession>
<keyword evidence="3" id="KW-1185">Reference proteome</keyword>
<dbReference type="AlphaFoldDB" id="A0A7S9LU11"/>
<feature type="transmembrane region" description="Helical" evidence="1">
    <location>
        <begin position="16"/>
        <end position="35"/>
    </location>
</feature>